<dbReference type="RefSeq" id="WP_273599753.1">
    <property type="nucleotide sequence ID" value="NZ_JAQQXT010000004.1"/>
</dbReference>
<dbReference type="PANTHER" id="PTHR38785:SF1">
    <property type="entry name" value="HOMOLOG OF VIRK"/>
    <property type="match status" value="1"/>
</dbReference>
<gene>
    <name evidence="1" type="ORF">PRZ03_07720</name>
</gene>
<dbReference type="Proteomes" id="UP001221189">
    <property type="component" value="Unassembled WGS sequence"/>
</dbReference>
<proteinExistence type="predicted"/>
<evidence type="ECO:0000313" key="1">
    <source>
        <dbReference type="EMBL" id="MDC8771457.1"/>
    </source>
</evidence>
<reference evidence="1 2" key="1">
    <citation type="submission" date="2022-10" db="EMBL/GenBank/DDBJ databases">
        <title>Paucibacter sp. hw1 Genome sequencing.</title>
        <authorList>
            <person name="Park S."/>
        </authorList>
    </citation>
    <scope>NUCLEOTIDE SEQUENCE [LARGE SCALE GENOMIC DNA]</scope>
    <source>
        <strain evidence="2">hw1</strain>
    </source>
</reference>
<accession>A0ABT5KBZ9</accession>
<sequence length="302" mass="33196">MSQTITLNSGLSGRQGLPRLRESIKIGWRAFANRPATSAWLQLLNAHSPFSELVKHKPSLVLKIYRPYLSNTLNCSQRLALLQAHYHFIFSQGLAPLVVRAAQQAVLLAQVEGKSGASYGIELSAIAPLEREGELVLRLVQGETLIYSAAFSFFREGTQLALGIGCMQGPQGEDGLQHIRQATQDFHGLRPKCLMLRLLAHLGHGYGCRQLLLVGNANLAHRSAARKGKIFADYNSLWEEMGARQRSDGDYQLSCEPLSPPDLTAIASKKRSEARKRFDALLALAHALSSGLQAQTAQPHRN</sequence>
<dbReference type="Pfam" id="PF04393">
    <property type="entry name" value="DUF535"/>
    <property type="match status" value="1"/>
</dbReference>
<organism evidence="1 2">
    <name type="scientific">Roseateles albus</name>
    <dbReference type="NCBI Taxonomy" id="2987525"/>
    <lineage>
        <taxon>Bacteria</taxon>
        <taxon>Pseudomonadati</taxon>
        <taxon>Pseudomonadota</taxon>
        <taxon>Betaproteobacteria</taxon>
        <taxon>Burkholderiales</taxon>
        <taxon>Sphaerotilaceae</taxon>
        <taxon>Roseateles</taxon>
    </lineage>
</organism>
<comment type="caution">
    <text evidence="1">The sequence shown here is derived from an EMBL/GenBank/DDBJ whole genome shotgun (WGS) entry which is preliminary data.</text>
</comment>
<dbReference type="InterPro" id="IPR007488">
    <property type="entry name" value="DUF535"/>
</dbReference>
<protein>
    <submittedName>
        <fullName evidence="1">DUF535 family protein</fullName>
    </submittedName>
</protein>
<dbReference type="EMBL" id="JAQQXT010000004">
    <property type="protein sequence ID" value="MDC8771457.1"/>
    <property type="molecule type" value="Genomic_DNA"/>
</dbReference>
<keyword evidence="2" id="KW-1185">Reference proteome</keyword>
<dbReference type="PANTHER" id="PTHR38785">
    <property type="entry name" value="HOMOLOG OF VIRK"/>
    <property type="match status" value="1"/>
</dbReference>
<name>A0ABT5KBZ9_9BURK</name>
<evidence type="ECO:0000313" key="2">
    <source>
        <dbReference type="Proteomes" id="UP001221189"/>
    </source>
</evidence>